<dbReference type="GO" id="GO:0050829">
    <property type="term" value="P:defense response to Gram-negative bacterium"/>
    <property type="evidence" value="ECO:0007669"/>
    <property type="project" value="TreeGrafter"/>
</dbReference>
<keyword evidence="9 12" id="KW-1015">Disulfide bond</keyword>
<dbReference type="FunFam" id="2.10.50.10:FF:000009">
    <property type="entry name" value="Tumor necrosis factor receptor superfamily member 14"/>
    <property type="match status" value="1"/>
</dbReference>
<dbReference type="Pfam" id="PF00020">
    <property type="entry name" value="TNFR_c6"/>
    <property type="match status" value="2"/>
</dbReference>
<evidence type="ECO:0000256" key="5">
    <source>
        <dbReference type="ARBA" id="ARBA00022729"/>
    </source>
</evidence>
<dbReference type="PROSITE" id="PS00652">
    <property type="entry name" value="TNFR_NGFR_1"/>
    <property type="match status" value="2"/>
</dbReference>
<dbReference type="GO" id="GO:0009897">
    <property type="term" value="C:external side of plasma membrane"/>
    <property type="evidence" value="ECO:0007669"/>
    <property type="project" value="TreeGrafter"/>
</dbReference>
<feature type="disulfide bond" evidence="12">
    <location>
        <begin position="113"/>
        <end position="128"/>
    </location>
</feature>
<keyword evidence="5" id="KW-0732">Signal</keyword>
<comment type="caution">
    <text evidence="15">The sequence shown here is derived from an EMBL/GenBank/DDBJ whole genome shotgun (WGS) entry which is preliminary data.</text>
</comment>
<dbReference type="OrthoDB" id="10031141at2759"/>
<evidence type="ECO:0000256" key="9">
    <source>
        <dbReference type="ARBA" id="ARBA00023157"/>
    </source>
</evidence>
<evidence type="ECO:0000256" key="10">
    <source>
        <dbReference type="ARBA" id="ARBA00023170"/>
    </source>
</evidence>
<dbReference type="AlphaFoldDB" id="A0A9D2XZ35"/>
<sequence>MSATPGDVTQVSIFCCVSGDLQDVKFQHRSSRLPVTWCLQLKETSSLSLEMILRRNGWIKAAVLVVLSILRIHSFPCHLTEYKTGNGCCPMCPPGSRVKSDCTEDRSTSCLPCVAGTFMDKPTGQKMCFPCSVCDSGSGLKTKHSCSLASDTVCEPLEGFFCIDSTPGRCSAAQRHSRCEPGDFISKAGTSSSDAECSPCSRGTFSNGSSASCQPHTQCETKNLQLTKEGTSSSDAECGERAAVAPVAAGVGVGLLLLLLALGAAGLYFRNQIKCQHRSTGKQSCAETLNRKEPELPLKECALMVQRSPGAGETEITPFE</sequence>
<dbReference type="InterPro" id="IPR008063">
    <property type="entry name" value="Fas_rcpt"/>
</dbReference>
<keyword evidence="3" id="KW-0945">Host-virus interaction</keyword>
<dbReference type="SMART" id="SM00208">
    <property type="entry name" value="TNFR"/>
    <property type="match status" value="4"/>
</dbReference>
<dbReference type="GO" id="GO:0050830">
    <property type="term" value="P:defense response to Gram-positive bacterium"/>
    <property type="evidence" value="ECO:0007669"/>
    <property type="project" value="TreeGrafter"/>
</dbReference>
<dbReference type="GO" id="GO:0006955">
    <property type="term" value="P:immune response"/>
    <property type="evidence" value="ECO:0007669"/>
    <property type="project" value="InterPro"/>
</dbReference>
<dbReference type="CDD" id="cd13405">
    <property type="entry name" value="TNFRSF14_teleost"/>
    <property type="match status" value="1"/>
</dbReference>
<evidence type="ECO:0000256" key="2">
    <source>
        <dbReference type="ARBA" id="ARBA00022553"/>
    </source>
</evidence>
<keyword evidence="2" id="KW-0597">Phosphoprotein</keyword>
<comment type="subcellular location">
    <subcellularLocation>
        <location evidence="1">Membrane</location>
        <topology evidence="1">Single-pass type I membrane protein</topology>
    </subcellularLocation>
</comment>
<dbReference type="PROSITE" id="PS50050">
    <property type="entry name" value="TNFR_NGFR_2"/>
    <property type="match status" value="2"/>
</dbReference>
<gene>
    <name evidence="15" type="ORF">G4P62_014909</name>
</gene>
<dbReference type="PANTHER" id="PTHR46838:SF1">
    <property type="entry name" value="TUMOR NECROSIS FACTOR RECEPTOR SUPERFAMILY MEMBER 14"/>
    <property type="match status" value="1"/>
</dbReference>
<evidence type="ECO:0000256" key="4">
    <source>
        <dbReference type="ARBA" id="ARBA00022692"/>
    </source>
</evidence>
<dbReference type="InterPro" id="IPR001368">
    <property type="entry name" value="TNFR/NGFR_Cys_rich_reg"/>
</dbReference>
<feature type="disulfide bond" evidence="12">
    <location>
        <begin position="89"/>
        <end position="102"/>
    </location>
</feature>
<keyword evidence="8 13" id="KW-0472">Membrane</keyword>
<dbReference type="SUPFAM" id="SSF57586">
    <property type="entry name" value="TNF receptor-like"/>
    <property type="match status" value="2"/>
</dbReference>
<dbReference type="GO" id="GO:0007165">
    <property type="term" value="P:signal transduction"/>
    <property type="evidence" value="ECO:0007669"/>
    <property type="project" value="InterPro"/>
</dbReference>
<evidence type="ECO:0000256" key="7">
    <source>
        <dbReference type="ARBA" id="ARBA00022989"/>
    </source>
</evidence>
<feature type="repeat" description="TNFR-Cys" evidence="12">
    <location>
        <begin position="76"/>
        <end position="110"/>
    </location>
</feature>
<dbReference type="KEGG" id="nfu:107391525"/>
<keyword evidence="10" id="KW-0675">Receptor</keyword>
<dbReference type="Proteomes" id="UP000822369">
    <property type="component" value="Chromosome 13"/>
</dbReference>
<organism evidence="15 16">
    <name type="scientific">Nothobranchius furzeri</name>
    <name type="common">Turquoise killifish</name>
    <dbReference type="NCBI Taxonomy" id="105023"/>
    <lineage>
        <taxon>Eukaryota</taxon>
        <taxon>Metazoa</taxon>
        <taxon>Chordata</taxon>
        <taxon>Craniata</taxon>
        <taxon>Vertebrata</taxon>
        <taxon>Euteleostomi</taxon>
        <taxon>Actinopterygii</taxon>
        <taxon>Neopterygii</taxon>
        <taxon>Teleostei</taxon>
        <taxon>Neoteleostei</taxon>
        <taxon>Acanthomorphata</taxon>
        <taxon>Ovalentaria</taxon>
        <taxon>Atherinomorphae</taxon>
        <taxon>Cyprinodontiformes</taxon>
        <taxon>Nothobranchiidae</taxon>
        <taxon>Nothobranchius</taxon>
    </lineage>
</organism>
<dbReference type="Gene3D" id="2.10.50.10">
    <property type="entry name" value="Tumor Necrosis Factor Receptor, subunit A, domain 2"/>
    <property type="match status" value="3"/>
</dbReference>
<dbReference type="FunFam" id="2.10.50.10:FF:000007">
    <property type="entry name" value="TNF receptor superfamily member 14"/>
    <property type="match status" value="1"/>
</dbReference>
<evidence type="ECO:0000256" key="6">
    <source>
        <dbReference type="ARBA" id="ARBA00022737"/>
    </source>
</evidence>
<feature type="domain" description="TNFR-Cys" evidence="14">
    <location>
        <begin position="76"/>
        <end position="110"/>
    </location>
</feature>
<reference evidence="15" key="1">
    <citation type="submission" date="2020-03" db="EMBL/GenBank/DDBJ databases">
        <title>Intra-Species Differences in Population Size shape Life History and Genome Evolution.</title>
        <authorList>
            <person name="Willemsen D."/>
            <person name="Cui R."/>
            <person name="Valenzano D.R."/>
        </authorList>
    </citation>
    <scope>NUCLEOTIDE SEQUENCE</scope>
    <source>
        <strain evidence="15">GRZ</strain>
        <tissue evidence="15">Whole</tissue>
    </source>
</reference>
<dbReference type="PANTHER" id="PTHR46838">
    <property type="entry name" value="TUMOR NECROSIS FACTOR RECEPTOR SUPERFAMILY MEMBER 14"/>
    <property type="match status" value="1"/>
</dbReference>
<keyword evidence="4 13" id="KW-0812">Transmembrane</keyword>
<evidence type="ECO:0000256" key="8">
    <source>
        <dbReference type="ARBA" id="ARBA00023136"/>
    </source>
</evidence>
<dbReference type="EMBL" id="JAAVVJ010000013">
    <property type="protein sequence ID" value="KAF7210568.1"/>
    <property type="molecule type" value="Genomic_DNA"/>
</dbReference>
<feature type="disulfide bond" evidence="12">
    <location>
        <begin position="92"/>
        <end position="110"/>
    </location>
</feature>
<feature type="transmembrane region" description="Helical" evidence="13">
    <location>
        <begin position="243"/>
        <end position="269"/>
    </location>
</feature>
<evidence type="ECO:0000256" key="13">
    <source>
        <dbReference type="SAM" id="Phobius"/>
    </source>
</evidence>
<evidence type="ECO:0000313" key="15">
    <source>
        <dbReference type="EMBL" id="KAF7210568.1"/>
    </source>
</evidence>
<evidence type="ECO:0000256" key="11">
    <source>
        <dbReference type="ARBA" id="ARBA00023180"/>
    </source>
</evidence>
<feature type="repeat" description="TNFR-Cys" evidence="12">
    <location>
        <begin position="112"/>
        <end position="154"/>
    </location>
</feature>
<evidence type="ECO:0000259" key="14">
    <source>
        <dbReference type="PROSITE" id="PS50050"/>
    </source>
</evidence>
<dbReference type="GO" id="GO:2000406">
    <property type="term" value="P:positive regulation of T cell migration"/>
    <property type="evidence" value="ECO:0007669"/>
    <property type="project" value="TreeGrafter"/>
</dbReference>
<dbReference type="GO" id="GO:0046642">
    <property type="term" value="P:negative regulation of alpha-beta T cell proliferation"/>
    <property type="evidence" value="ECO:0007669"/>
    <property type="project" value="TreeGrafter"/>
</dbReference>
<evidence type="ECO:0000256" key="1">
    <source>
        <dbReference type="ARBA" id="ARBA00004479"/>
    </source>
</evidence>
<accession>A0A9D2XZ35</accession>
<evidence type="ECO:0000256" key="12">
    <source>
        <dbReference type="PROSITE-ProRule" id="PRU00206"/>
    </source>
</evidence>
<dbReference type="GO" id="GO:0002720">
    <property type="term" value="P:positive regulation of cytokine production involved in immune response"/>
    <property type="evidence" value="ECO:0007669"/>
    <property type="project" value="TreeGrafter"/>
</dbReference>
<keyword evidence="6" id="KW-0677">Repeat</keyword>
<comment type="caution">
    <text evidence="12">Lacks conserved residue(s) required for the propagation of feature annotation.</text>
</comment>
<feature type="domain" description="TNFR-Cys" evidence="14">
    <location>
        <begin position="112"/>
        <end position="154"/>
    </location>
</feature>
<name>A0A9D2XZ35_NOTFU</name>
<protein>
    <submittedName>
        <fullName evidence="15">Transcript variant X1</fullName>
    </submittedName>
</protein>
<evidence type="ECO:0000313" key="16">
    <source>
        <dbReference type="Proteomes" id="UP000822369"/>
    </source>
</evidence>
<dbReference type="PRINTS" id="PR01680">
    <property type="entry name" value="TNFACTORR6"/>
</dbReference>
<keyword evidence="7 13" id="KW-1133">Transmembrane helix</keyword>
<proteinExistence type="predicted"/>
<evidence type="ECO:0000256" key="3">
    <source>
        <dbReference type="ARBA" id="ARBA00022581"/>
    </source>
</evidence>
<keyword evidence="11" id="KW-0325">Glycoprotein</keyword>
<dbReference type="GO" id="GO:0004888">
    <property type="term" value="F:transmembrane signaling receptor activity"/>
    <property type="evidence" value="ECO:0007669"/>
    <property type="project" value="InterPro"/>
</dbReference>
<dbReference type="GO" id="GO:0006915">
    <property type="term" value="P:apoptotic process"/>
    <property type="evidence" value="ECO:0007669"/>
    <property type="project" value="InterPro"/>
</dbReference>